<proteinExistence type="predicted"/>
<evidence type="ECO:0000256" key="1">
    <source>
        <dbReference type="SAM" id="Phobius"/>
    </source>
</evidence>
<keyword evidence="1" id="KW-0812">Transmembrane</keyword>
<keyword evidence="1" id="KW-0472">Membrane</keyword>
<dbReference type="Proteomes" id="UP001595925">
    <property type="component" value="Unassembled WGS sequence"/>
</dbReference>
<accession>A0ABD5QFC4</accession>
<keyword evidence="1" id="KW-1133">Transmembrane helix</keyword>
<feature type="transmembrane region" description="Helical" evidence="1">
    <location>
        <begin position="81"/>
        <end position="101"/>
    </location>
</feature>
<sequence>MTSRSATSSVRPAAVVYPLGLWIVMAVVAVANGVFREVAIVPRMGDYSGHLLSTALLIAAILALSYGYFSRSRIDYRRAELLAVGVIWVVLTVGFEFLVGHLEGIPVEDTLAQYDVLAGQVWVLVPLALFLAPLVFGSGARNPA</sequence>
<name>A0ABD5QFC4_9EURY</name>
<dbReference type="EMBL" id="JBHSJG010000036">
    <property type="protein sequence ID" value="MFC4988521.1"/>
    <property type="molecule type" value="Genomic_DNA"/>
</dbReference>
<comment type="caution">
    <text evidence="2">The sequence shown here is derived from an EMBL/GenBank/DDBJ whole genome shotgun (WGS) entry which is preliminary data.</text>
</comment>
<feature type="transmembrane region" description="Helical" evidence="1">
    <location>
        <begin position="121"/>
        <end position="140"/>
    </location>
</feature>
<dbReference type="AlphaFoldDB" id="A0ABD5QFC4"/>
<feature type="transmembrane region" description="Helical" evidence="1">
    <location>
        <begin position="12"/>
        <end position="35"/>
    </location>
</feature>
<reference evidence="2 3" key="1">
    <citation type="journal article" date="2019" name="Int. J. Syst. Evol. Microbiol.">
        <title>The Global Catalogue of Microorganisms (GCM) 10K type strain sequencing project: providing services to taxonomists for standard genome sequencing and annotation.</title>
        <authorList>
            <consortium name="The Broad Institute Genomics Platform"/>
            <consortium name="The Broad Institute Genome Sequencing Center for Infectious Disease"/>
            <person name="Wu L."/>
            <person name="Ma J."/>
        </authorList>
    </citation>
    <scope>NUCLEOTIDE SEQUENCE [LARGE SCALE GENOMIC DNA]</scope>
    <source>
        <strain evidence="2 3">CGMCC 1.15824</strain>
    </source>
</reference>
<keyword evidence="3" id="KW-1185">Reference proteome</keyword>
<organism evidence="2 3">
    <name type="scientific">Saliphagus infecundisoli</name>
    <dbReference type="NCBI Taxonomy" id="1849069"/>
    <lineage>
        <taxon>Archaea</taxon>
        <taxon>Methanobacteriati</taxon>
        <taxon>Methanobacteriota</taxon>
        <taxon>Stenosarchaea group</taxon>
        <taxon>Halobacteria</taxon>
        <taxon>Halobacteriales</taxon>
        <taxon>Natrialbaceae</taxon>
        <taxon>Saliphagus</taxon>
    </lineage>
</organism>
<evidence type="ECO:0000313" key="3">
    <source>
        <dbReference type="Proteomes" id="UP001595925"/>
    </source>
</evidence>
<gene>
    <name evidence="2" type="ORF">ACFPFO_12265</name>
</gene>
<dbReference type="RefSeq" id="WP_114575773.1">
    <property type="nucleotide sequence ID" value="NZ_JAIVEF010000001.1"/>
</dbReference>
<protein>
    <submittedName>
        <fullName evidence="2">Uncharacterized protein</fullName>
    </submittedName>
</protein>
<evidence type="ECO:0000313" key="2">
    <source>
        <dbReference type="EMBL" id="MFC4988521.1"/>
    </source>
</evidence>
<feature type="transmembrane region" description="Helical" evidence="1">
    <location>
        <begin position="47"/>
        <end position="69"/>
    </location>
</feature>